<dbReference type="RefSeq" id="XP_028332895.1">
    <property type="nucleotide sequence ID" value="XM_028477094.1"/>
</dbReference>
<feature type="region of interest" description="Disordered" evidence="14">
    <location>
        <begin position="363"/>
        <end position="427"/>
    </location>
</feature>
<comment type="subcellular location">
    <subcellularLocation>
        <location evidence="1 13">Cytoplasm</location>
    </subcellularLocation>
</comment>
<keyword evidence="4 13" id="KW-0723">Serine/threonine-protein kinase</keyword>
<evidence type="ECO:0000256" key="7">
    <source>
        <dbReference type="ARBA" id="ARBA00022777"/>
    </source>
</evidence>
<evidence type="ECO:0000256" key="1">
    <source>
        <dbReference type="ARBA" id="ARBA00004496"/>
    </source>
</evidence>
<dbReference type="PROSITE" id="PS50011">
    <property type="entry name" value="PROTEIN_KINASE_DOM"/>
    <property type="match status" value="1"/>
</dbReference>
<evidence type="ECO:0000256" key="4">
    <source>
        <dbReference type="ARBA" id="ARBA00022527"/>
    </source>
</evidence>
<evidence type="ECO:0000313" key="17">
    <source>
        <dbReference type="Proteomes" id="UP000694680"/>
    </source>
</evidence>
<keyword evidence="8 13" id="KW-0067">ATP-binding</keyword>
<organism evidence="16 17">
    <name type="scientific">Gouania willdenowi</name>
    <name type="common">Blunt-snouted clingfish</name>
    <name type="synonym">Lepadogaster willdenowi</name>
    <dbReference type="NCBI Taxonomy" id="441366"/>
    <lineage>
        <taxon>Eukaryota</taxon>
        <taxon>Metazoa</taxon>
        <taxon>Chordata</taxon>
        <taxon>Craniata</taxon>
        <taxon>Vertebrata</taxon>
        <taxon>Euteleostomi</taxon>
        <taxon>Actinopterygii</taxon>
        <taxon>Neopterygii</taxon>
        <taxon>Teleostei</taxon>
        <taxon>Neoteleostei</taxon>
        <taxon>Acanthomorphata</taxon>
        <taxon>Ovalentaria</taxon>
        <taxon>Blenniimorphae</taxon>
        <taxon>Blenniiformes</taxon>
        <taxon>Gobiesocoidei</taxon>
        <taxon>Gobiesocidae</taxon>
        <taxon>Gobiesocinae</taxon>
        <taxon>Gouania</taxon>
    </lineage>
</organism>
<comment type="catalytic activity">
    <reaction evidence="9 13">
        <text>L-threonyl-[protein] + ATP = O-phospho-L-threonyl-[protein] + ADP + H(+)</text>
        <dbReference type="Rhea" id="RHEA:46608"/>
        <dbReference type="Rhea" id="RHEA-COMP:11060"/>
        <dbReference type="Rhea" id="RHEA-COMP:11605"/>
        <dbReference type="ChEBI" id="CHEBI:15378"/>
        <dbReference type="ChEBI" id="CHEBI:30013"/>
        <dbReference type="ChEBI" id="CHEBI:30616"/>
        <dbReference type="ChEBI" id="CHEBI:61977"/>
        <dbReference type="ChEBI" id="CHEBI:456216"/>
        <dbReference type="EC" id="2.7.11.1"/>
    </reaction>
</comment>
<accession>A0A8C5H554</accession>
<evidence type="ECO:0000256" key="10">
    <source>
        <dbReference type="ARBA" id="ARBA00048679"/>
    </source>
</evidence>
<evidence type="ECO:0000256" key="14">
    <source>
        <dbReference type="SAM" id="MobiDB-lite"/>
    </source>
</evidence>
<keyword evidence="6 13" id="KW-0547">Nucleotide-binding</keyword>
<dbReference type="InterPro" id="IPR016234">
    <property type="entry name" value="Ser/Thr_kinase_Sbk1"/>
</dbReference>
<gene>
    <name evidence="16" type="primary">bsk146</name>
</gene>
<evidence type="ECO:0000256" key="13">
    <source>
        <dbReference type="PIRNR" id="PIRNR000566"/>
    </source>
</evidence>
<keyword evidence="5 13" id="KW-0808">Transferase</keyword>
<dbReference type="EC" id="2.7.11.1" evidence="2 13"/>
<feature type="region of interest" description="Disordered" evidence="14">
    <location>
        <begin position="310"/>
        <end position="348"/>
    </location>
</feature>
<name>A0A8C5H554_GOUWI</name>
<dbReference type="Ensembl" id="ENSGWIT00000043794.1">
    <property type="protein sequence ID" value="ENSGWIP00000040306.1"/>
    <property type="gene ID" value="ENSGWIG00000020382.1"/>
</dbReference>
<sequence>MSSSPLVSRANMDILDELQLIAAQNLERLEVNKYYEVVRELGKGTYGKVDLVIHKIRGTKMALKFLKKKTTKLKSFLREYSISLYLSPCPFIINMFGIAFETDEYYMFAQEYALAGDLFDIIPPQIGLPEAVAKRCVHQVAIALDYLHCKKLVHRDIKPENILIFDRECRKVKLSDFGMTRRAGSPVKRVSGTIPYTAPELCDVSRHEGFCVDYSTDVWAFGVLLFCMLTGNFPWEKALPSDTFYQEFIRWQRRRTNSVPSQWRRFTEQALRMFRRLLSVEQDRRCSVKEVFGYFSHSWMLDMQNDNNNASANANESNGERVSGSGGSAGGGVRGEVDGTCSLSSSGEEDEELLVERMKQQTLSPCSPLSPVSPMAVQRGSDGGGAKGGMMEQSGSHHFVSVSTNSSVSSTNSYDRMPRENDSPGGRMLVATPIEICV</sequence>
<keyword evidence="17" id="KW-1185">Reference proteome</keyword>
<evidence type="ECO:0000256" key="5">
    <source>
        <dbReference type="ARBA" id="ARBA00022679"/>
    </source>
</evidence>
<evidence type="ECO:0000256" key="12">
    <source>
        <dbReference type="ARBA" id="ARBA00081824"/>
    </source>
</evidence>
<dbReference type="SMART" id="SM00220">
    <property type="entry name" value="S_TKc"/>
    <property type="match status" value="1"/>
</dbReference>
<evidence type="ECO:0000256" key="6">
    <source>
        <dbReference type="ARBA" id="ARBA00022741"/>
    </source>
</evidence>
<reference evidence="16" key="1">
    <citation type="submission" date="2020-06" db="EMBL/GenBank/DDBJ databases">
        <authorList>
            <consortium name="Wellcome Sanger Institute Data Sharing"/>
        </authorList>
    </citation>
    <scope>NUCLEOTIDE SEQUENCE [LARGE SCALE GENOMIC DNA]</scope>
</reference>
<dbReference type="Pfam" id="PF00069">
    <property type="entry name" value="Pkinase"/>
    <property type="match status" value="1"/>
</dbReference>
<feature type="compositionally biased region" description="Gly residues" evidence="14">
    <location>
        <begin position="324"/>
        <end position="334"/>
    </location>
</feature>
<dbReference type="InterPro" id="IPR011009">
    <property type="entry name" value="Kinase-like_dom_sf"/>
</dbReference>
<dbReference type="GO" id="GO:0004674">
    <property type="term" value="F:protein serine/threonine kinase activity"/>
    <property type="evidence" value="ECO:0007669"/>
    <property type="project" value="UniProtKB-KW"/>
</dbReference>
<proteinExistence type="inferred from homology"/>
<dbReference type="FunFam" id="1.10.510.10:FF:000337">
    <property type="entry name" value="Serine/threonine-protein kinase SBK1"/>
    <property type="match status" value="1"/>
</dbReference>
<dbReference type="GO" id="GO:0005524">
    <property type="term" value="F:ATP binding"/>
    <property type="evidence" value="ECO:0007669"/>
    <property type="project" value="UniProtKB-KW"/>
</dbReference>
<feature type="compositionally biased region" description="Low complexity" evidence="14">
    <location>
        <begin position="310"/>
        <end position="323"/>
    </location>
</feature>
<dbReference type="InterPro" id="IPR000719">
    <property type="entry name" value="Prot_kinase_dom"/>
</dbReference>
<dbReference type="RefSeq" id="XP_028332894.1">
    <property type="nucleotide sequence ID" value="XM_028477093.1"/>
</dbReference>
<evidence type="ECO:0000256" key="9">
    <source>
        <dbReference type="ARBA" id="ARBA00047899"/>
    </source>
</evidence>
<feature type="domain" description="Protein kinase" evidence="15">
    <location>
        <begin position="35"/>
        <end position="300"/>
    </location>
</feature>
<comment type="similarity">
    <text evidence="13">Belongs to the protein kinase superfamily. Ser/Thr protein kinase family.</text>
</comment>
<reference evidence="16" key="2">
    <citation type="submission" date="2025-08" db="UniProtKB">
        <authorList>
            <consortium name="Ensembl"/>
        </authorList>
    </citation>
    <scope>IDENTIFICATION</scope>
</reference>
<evidence type="ECO:0000256" key="3">
    <source>
        <dbReference type="ARBA" id="ARBA00022490"/>
    </source>
</evidence>
<comment type="catalytic activity">
    <reaction evidence="10 13">
        <text>L-seryl-[protein] + ATP = O-phospho-L-seryl-[protein] + ADP + H(+)</text>
        <dbReference type="Rhea" id="RHEA:17989"/>
        <dbReference type="Rhea" id="RHEA-COMP:9863"/>
        <dbReference type="Rhea" id="RHEA-COMP:11604"/>
        <dbReference type="ChEBI" id="CHEBI:15378"/>
        <dbReference type="ChEBI" id="CHEBI:29999"/>
        <dbReference type="ChEBI" id="CHEBI:30616"/>
        <dbReference type="ChEBI" id="CHEBI:83421"/>
        <dbReference type="ChEBI" id="CHEBI:456216"/>
        <dbReference type="EC" id="2.7.11.1"/>
    </reaction>
</comment>
<dbReference type="InterPro" id="IPR008271">
    <property type="entry name" value="Ser/Thr_kinase_AS"/>
</dbReference>
<evidence type="ECO:0000313" key="16">
    <source>
        <dbReference type="Ensembl" id="ENSGWIP00000040306.1"/>
    </source>
</evidence>
<dbReference type="AlphaFoldDB" id="A0A8C5H554"/>
<protein>
    <recommendedName>
        <fullName evidence="11 13">Serine/threonine-protein kinase SBK1</fullName>
        <ecNumber evidence="2 13">2.7.11.1</ecNumber>
    </recommendedName>
    <alternativeName>
        <fullName evidence="12 13">SH3 domain-binding kinase 1</fullName>
    </alternativeName>
</protein>
<feature type="compositionally biased region" description="Low complexity" evidence="14">
    <location>
        <begin position="389"/>
        <end position="413"/>
    </location>
</feature>
<evidence type="ECO:0000259" key="15">
    <source>
        <dbReference type="PROSITE" id="PS50011"/>
    </source>
</evidence>
<dbReference type="SUPFAM" id="SSF56112">
    <property type="entry name" value="Protein kinase-like (PK-like)"/>
    <property type="match status" value="1"/>
</dbReference>
<dbReference type="GeneID" id="114481978"/>
<dbReference type="Gene3D" id="1.10.510.10">
    <property type="entry name" value="Transferase(Phosphotransferase) domain 1"/>
    <property type="match status" value="1"/>
</dbReference>
<dbReference type="GO" id="GO:0005737">
    <property type="term" value="C:cytoplasm"/>
    <property type="evidence" value="ECO:0007669"/>
    <property type="project" value="UniProtKB-SubCell"/>
</dbReference>
<reference evidence="16" key="3">
    <citation type="submission" date="2025-09" db="UniProtKB">
        <authorList>
            <consortium name="Ensembl"/>
        </authorList>
    </citation>
    <scope>IDENTIFICATION</scope>
</reference>
<dbReference type="PIRSF" id="PIRSF000566">
    <property type="entry name" value="Ser/Thr_PK_Sbk1"/>
    <property type="match status" value="1"/>
</dbReference>
<dbReference type="OrthoDB" id="6513151at2759"/>
<evidence type="ECO:0000256" key="2">
    <source>
        <dbReference type="ARBA" id="ARBA00012513"/>
    </source>
</evidence>
<feature type="compositionally biased region" description="Low complexity" evidence="14">
    <location>
        <begin position="363"/>
        <end position="374"/>
    </location>
</feature>
<evidence type="ECO:0000256" key="11">
    <source>
        <dbReference type="ARBA" id="ARBA00071614"/>
    </source>
</evidence>
<dbReference type="PANTHER" id="PTHR24359">
    <property type="entry name" value="SERINE/THREONINE-PROTEIN KINASE SBK1"/>
    <property type="match status" value="1"/>
</dbReference>
<keyword evidence="7" id="KW-0418">Kinase</keyword>
<keyword evidence="3 13" id="KW-0963">Cytoplasm</keyword>
<dbReference type="PANTHER" id="PTHR24359:SF19">
    <property type="entry name" value="SERINE_THREONINE-PROTEIN KINASE SBK1"/>
    <property type="match status" value="1"/>
</dbReference>
<dbReference type="CTD" id="405767"/>
<dbReference type="CDD" id="cd13987">
    <property type="entry name" value="STKc_SBK1"/>
    <property type="match status" value="1"/>
</dbReference>
<evidence type="ECO:0000256" key="8">
    <source>
        <dbReference type="ARBA" id="ARBA00022840"/>
    </source>
</evidence>
<dbReference type="PROSITE" id="PS00108">
    <property type="entry name" value="PROTEIN_KINASE_ST"/>
    <property type="match status" value="1"/>
</dbReference>
<dbReference type="Proteomes" id="UP000694680">
    <property type="component" value="Chromosome 19"/>
</dbReference>